<evidence type="ECO:0000256" key="3">
    <source>
        <dbReference type="ARBA" id="ARBA00022777"/>
    </source>
</evidence>
<dbReference type="EMBL" id="PVNL01000135">
    <property type="protein sequence ID" value="PRP96053.1"/>
    <property type="molecule type" value="Genomic_DNA"/>
</dbReference>
<keyword evidence="4 5" id="KW-0067">ATP-binding</keyword>
<comment type="caution">
    <text evidence="7">The sequence shown here is derived from an EMBL/GenBank/DDBJ whole genome shotgun (WGS) entry which is preliminary data.</text>
</comment>
<evidence type="ECO:0000259" key="6">
    <source>
        <dbReference type="PROSITE" id="PS50011"/>
    </source>
</evidence>
<dbReference type="PROSITE" id="PS00108">
    <property type="entry name" value="PROTEIN_KINASE_ST"/>
    <property type="match status" value="1"/>
</dbReference>
<organism evidence="7 8">
    <name type="scientific">Enhygromyxa salina</name>
    <dbReference type="NCBI Taxonomy" id="215803"/>
    <lineage>
        <taxon>Bacteria</taxon>
        <taxon>Pseudomonadati</taxon>
        <taxon>Myxococcota</taxon>
        <taxon>Polyangia</taxon>
        <taxon>Nannocystales</taxon>
        <taxon>Nannocystaceae</taxon>
        <taxon>Enhygromyxa</taxon>
    </lineage>
</organism>
<protein>
    <submittedName>
        <fullName evidence="7">Serine/threonine-protein kinase PknB</fullName>
        <ecNumber evidence="7">2.7.11.1</ecNumber>
    </submittedName>
</protein>
<dbReference type="SUPFAM" id="SSF56112">
    <property type="entry name" value="Protein kinase-like (PK-like)"/>
    <property type="match status" value="1"/>
</dbReference>
<evidence type="ECO:0000256" key="5">
    <source>
        <dbReference type="PROSITE-ProRule" id="PRU10141"/>
    </source>
</evidence>
<proteinExistence type="predicted"/>
<dbReference type="PROSITE" id="PS50011">
    <property type="entry name" value="PROTEIN_KINASE_DOM"/>
    <property type="match status" value="1"/>
</dbReference>
<sequence>MPTAHPPAALLYDGPPRILRLSRDDPARSHSDRWAELAVAVDAAASARDDDASTPGVPFGRFELLEQIGDGGMGVVFRARDTNLGREVALKLLNLAGDQAEAAVLHEAQCLAKLSHPNVVALYDTGKVGDELFLTMELVAGMDGRALFARFLPTWQQAIEIFLGAGRGLAAAHAAGIEHGDFKPENMLVSQDRRVRVADFGVARALRDQINAGDDNTAGREETGGRGTVNYMAPERLRGRRGDARSDQFSFCVALWECVYGGRPFVGETRAELLTAIELGMLWSDEPLRGAPRRLRKVIEKGLSPEPVNRWPDMGSLLEALTEIRKAGERRRRQLRAGLVASGLAVVCSLATAVVIEQRAPGDGAQFVSDARMSWSAHTAIAAARGGDVAGALSRLESAEQAERSQPSSHMLALASEQVALEFERRLLFPDAVLAWHLTIMFARDEDDREIELRAWNRLEDAATMARQAPR</sequence>
<feature type="domain" description="Protein kinase" evidence="6">
    <location>
        <begin position="62"/>
        <end position="322"/>
    </location>
</feature>
<evidence type="ECO:0000256" key="2">
    <source>
        <dbReference type="ARBA" id="ARBA00022741"/>
    </source>
</evidence>
<feature type="binding site" evidence="5">
    <location>
        <position position="91"/>
    </location>
    <ligand>
        <name>ATP</name>
        <dbReference type="ChEBI" id="CHEBI:30616"/>
    </ligand>
</feature>
<evidence type="ECO:0000256" key="1">
    <source>
        <dbReference type="ARBA" id="ARBA00022679"/>
    </source>
</evidence>
<dbReference type="GO" id="GO:0004674">
    <property type="term" value="F:protein serine/threonine kinase activity"/>
    <property type="evidence" value="ECO:0007669"/>
    <property type="project" value="UniProtKB-EC"/>
</dbReference>
<evidence type="ECO:0000256" key="4">
    <source>
        <dbReference type="ARBA" id="ARBA00022840"/>
    </source>
</evidence>
<dbReference type="InterPro" id="IPR011009">
    <property type="entry name" value="Kinase-like_dom_sf"/>
</dbReference>
<dbReference type="AlphaFoldDB" id="A0A2S9XT82"/>
<accession>A0A2S9XT82</accession>
<dbReference type="EC" id="2.7.11.1" evidence="7"/>
<dbReference type="Pfam" id="PF00069">
    <property type="entry name" value="Pkinase"/>
    <property type="match status" value="1"/>
</dbReference>
<dbReference type="InterPro" id="IPR000719">
    <property type="entry name" value="Prot_kinase_dom"/>
</dbReference>
<dbReference type="PANTHER" id="PTHR43289:SF6">
    <property type="entry name" value="SERINE_THREONINE-PROTEIN KINASE NEKL-3"/>
    <property type="match status" value="1"/>
</dbReference>
<dbReference type="Gene3D" id="1.10.510.10">
    <property type="entry name" value="Transferase(Phosphotransferase) domain 1"/>
    <property type="match status" value="1"/>
</dbReference>
<dbReference type="CDD" id="cd14014">
    <property type="entry name" value="STKc_PknB_like"/>
    <property type="match status" value="1"/>
</dbReference>
<dbReference type="InterPro" id="IPR008271">
    <property type="entry name" value="Ser/Thr_kinase_AS"/>
</dbReference>
<dbReference type="OrthoDB" id="9801841at2"/>
<keyword evidence="1 7" id="KW-0808">Transferase</keyword>
<dbReference type="PANTHER" id="PTHR43289">
    <property type="entry name" value="MITOGEN-ACTIVATED PROTEIN KINASE KINASE KINASE 20-RELATED"/>
    <property type="match status" value="1"/>
</dbReference>
<evidence type="ECO:0000313" key="7">
    <source>
        <dbReference type="EMBL" id="PRP96053.1"/>
    </source>
</evidence>
<keyword evidence="2 5" id="KW-0547">Nucleotide-binding</keyword>
<gene>
    <name evidence="7" type="primary">pknB_28</name>
    <name evidence="7" type="ORF">ENSA7_68670</name>
</gene>
<name>A0A2S9XT82_9BACT</name>
<evidence type="ECO:0000313" key="8">
    <source>
        <dbReference type="Proteomes" id="UP000238823"/>
    </source>
</evidence>
<reference evidence="7 8" key="1">
    <citation type="submission" date="2018-03" db="EMBL/GenBank/DDBJ databases">
        <title>Draft Genome Sequences of the Obligatory Marine Myxobacteria Enhygromyxa salina SWB007.</title>
        <authorList>
            <person name="Poehlein A."/>
            <person name="Moghaddam J.A."/>
            <person name="Harms H."/>
            <person name="Alanjari M."/>
            <person name="Koenig G.M."/>
            <person name="Daniel R."/>
            <person name="Schaeberle T.F."/>
        </authorList>
    </citation>
    <scope>NUCLEOTIDE SEQUENCE [LARGE SCALE GENOMIC DNA]</scope>
    <source>
        <strain evidence="7 8">SWB007</strain>
    </source>
</reference>
<dbReference type="GO" id="GO:0005524">
    <property type="term" value="F:ATP binding"/>
    <property type="evidence" value="ECO:0007669"/>
    <property type="project" value="UniProtKB-UniRule"/>
</dbReference>
<dbReference type="Gene3D" id="3.30.200.20">
    <property type="entry name" value="Phosphorylase Kinase, domain 1"/>
    <property type="match status" value="1"/>
</dbReference>
<dbReference type="Proteomes" id="UP000238823">
    <property type="component" value="Unassembled WGS sequence"/>
</dbReference>
<dbReference type="PROSITE" id="PS00107">
    <property type="entry name" value="PROTEIN_KINASE_ATP"/>
    <property type="match status" value="1"/>
</dbReference>
<dbReference type="InterPro" id="IPR017441">
    <property type="entry name" value="Protein_kinase_ATP_BS"/>
</dbReference>
<keyword evidence="3 7" id="KW-0418">Kinase</keyword>